<dbReference type="InterPro" id="IPR050800">
    <property type="entry name" value="ARTD/PARP"/>
</dbReference>
<proteinExistence type="predicted"/>
<comment type="caution">
    <text evidence="7">The sequence shown here is derived from an EMBL/GenBank/DDBJ whole genome shotgun (WGS) entry which is preliminary data.</text>
</comment>
<keyword evidence="1 5" id="KW-0328">Glycosyltransferase</keyword>
<dbReference type="PANTHER" id="PTHR10459">
    <property type="entry name" value="DNA LIGASE"/>
    <property type="match status" value="1"/>
</dbReference>
<organism evidence="7 8">
    <name type="scientific">Cichlidogyrus casuarinus</name>
    <dbReference type="NCBI Taxonomy" id="1844966"/>
    <lineage>
        <taxon>Eukaryota</taxon>
        <taxon>Metazoa</taxon>
        <taxon>Spiralia</taxon>
        <taxon>Lophotrochozoa</taxon>
        <taxon>Platyhelminthes</taxon>
        <taxon>Monogenea</taxon>
        <taxon>Monopisthocotylea</taxon>
        <taxon>Dactylogyridea</taxon>
        <taxon>Ancyrocephalidae</taxon>
        <taxon>Cichlidogyrus</taxon>
    </lineage>
</organism>
<accession>A0ABD2Q3E5</accession>
<evidence type="ECO:0000256" key="5">
    <source>
        <dbReference type="RuleBase" id="RU362114"/>
    </source>
</evidence>
<sequence length="196" mass="22395">MDQNEPPVHTIKQYVQTSFGSNHDFRLNVHEISQLFLSEKPQLQGSNVRLLFHGTKLSAILSILENGFYLPETEDGMFGKGVYFTDVSTKAARYTLSKDSPVGDSGYLLLCEVDLGNMKATYVAEKWELPKEYDSRACIGQYQPDMKGFKQLGNAKFPDCTQLIMQNPKLDLNYNEYVVYDTNRIRPKYLLKITKS</sequence>
<evidence type="ECO:0000259" key="6">
    <source>
        <dbReference type="PROSITE" id="PS51059"/>
    </source>
</evidence>
<dbReference type="EMBL" id="JBJKFK010001081">
    <property type="protein sequence ID" value="KAL3314153.1"/>
    <property type="molecule type" value="Genomic_DNA"/>
</dbReference>
<keyword evidence="8" id="KW-1185">Reference proteome</keyword>
<comment type="catalytic activity">
    <reaction evidence="4">
        <text>NAD(+) + (ADP-D-ribosyl)n-acceptor = nicotinamide + (ADP-D-ribosyl)n+1-acceptor + H(+).</text>
        <dbReference type="EC" id="2.4.2.30"/>
    </reaction>
</comment>
<reference evidence="7 8" key="1">
    <citation type="submission" date="2024-11" db="EMBL/GenBank/DDBJ databases">
        <title>Adaptive evolution of stress response genes in parasites aligns with host niche diversity.</title>
        <authorList>
            <person name="Hahn C."/>
            <person name="Resl P."/>
        </authorList>
    </citation>
    <scope>NUCLEOTIDE SEQUENCE [LARGE SCALE GENOMIC DNA]</scope>
    <source>
        <strain evidence="7">EGGRZ-B1_66</strain>
        <tissue evidence="7">Body</tissue>
    </source>
</reference>
<name>A0ABD2Q3E5_9PLAT</name>
<dbReference type="PROSITE" id="PS51059">
    <property type="entry name" value="PARP_CATALYTIC"/>
    <property type="match status" value="1"/>
</dbReference>
<evidence type="ECO:0000256" key="3">
    <source>
        <dbReference type="ARBA" id="ARBA00023027"/>
    </source>
</evidence>
<evidence type="ECO:0000256" key="2">
    <source>
        <dbReference type="ARBA" id="ARBA00022679"/>
    </source>
</evidence>
<dbReference type="AlphaFoldDB" id="A0ABD2Q3E5"/>
<dbReference type="SUPFAM" id="SSF56399">
    <property type="entry name" value="ADP-ribosylation"/>
    <property type="match status" value="1"/>
</dbReference>
<dbReference type="GO" id="GO:0003950">
    <property type="term" value="F:NAD+ poly-ADP-ribosyltransferase activity"/>
    <property type="evidence" value="ECO:0007669"/>
    <property type="project" value="UniProtKB-UniRule"/>
</dbReference>
<dbReference type="Gene3D" id="3.90.228.10">
    <property type="match status" value="1"/>
</dbReference>
<dbReference type="PANTHER" id="PTHR10459:SF60">
    <property type="entry name" value="POLY [ADP-RIBOSE] POLYMERASE 2"/>
    <property type="match status" value="1"/>
</dbReference>
<dbReference type="Pfam" id="PF00644">
    <property type="entry name" value="PARP"/>
    <property type="match status" value="1"/>
</dbReference>
<keyword evidence="2 5" id="KW-0808">Transferase</keyword>
<dbReference type="EC" id="2.4.2.-" evidence="5"/>
<keyword evidence="3 5" id="KW-0520">NAD</keyword>
<evidence type="ECO:0000256" key="1">
    <source>
        <dbReference type="ARBA" id="ARBA00022676"/>
    </source>
</evidence>
<protein>
    <recommendedName>
        <fullName evidence="5">Poly [ADP-ribose] polymerase</fullName>
        <shortName evidence="5">PARP</shortName>
        <ecNumber evidence="5">2.4.2.-</ecNumber>
    </recommendedName>
</protein>
<feature type="domain" description="PARP catalytic" evidence="6">
    <location>
        <begin position="1"/>
        <end position="196"/>
    </location>
</feature>
<dbReference type="Proteomes" id="UP001626550">
    <property type="component" value="Unassembled WGS sequence"/>
</dbReference>
<gene>
    <name evidence="7" type="primary">PARP2_3</name>
    <name evidence="7" type="ORF">Ciccas_007233</name>
</gene>
<dbReference type="InterPro" id="IPR012317">
    <property type="entry name" value="Poly(ADP-ribose)pol_cat_dom"/>
</dbReference>
<evidence type="ECO:0000313" key="7">
    <source>
        <dbReference type="EMBL" id="KAL3314153.1"/>
    </source>
</evidence>
<evidence type="ECO:0000256" key="4">
    <source>
        <dbReference type="ARBA" id="ARBA00033987"/>
    </source>
</evidence>
<evidence type="ECO:0000313" key="8">
    <source>
        <dbReference type="Proteomes" id="UP001626550"/>
    </source>
</evidence>